<evidence type="ECO:0000256" key="1">
    <source>
        <dbReference type="SAM" id="MobiDB-lite"/>
    </source>
</evidence>
<evidence type="ECO:0000313" key="3">
    <source>
        <dbReference type="EMBL" id="TDQ78862.1"/>
    </source>
</evidence>
<name>A0A4R6WQP1_9PROT</name>
<comment type="caution">
    <text evidence="3">The sequence shown here is derived from an EMBL/GenBank/DDBJ whole genome shotgun (WGS) entry which is preliminary data.</text>
</comment>
<keyword evidence="4" id="KW-1185">Reference proteome</keyword>
<dbReference type="InterPro" id="IPR006597">
    <property type="entry name" value="Sel1-like"/>
</dbReference>
<gene>
    <name evidence="3" type="ORF">A8950_3323</name>
</gene>
<dbReference type="SMART" id="SM00671">
    <property type="entry name" value="SEL1"/>
    <property type="match status" value="2"/>
</dbReference>
<accession>A0A4R6WQP1</accession>
<feature type="signal peptide" evidence="2">
    <location>
        <begin position="1"/>
        <end position="31"/>
    </location>
</feature>
<evidence type="ECO:0000256" key="2">
    <source>
        <dbReference type="SAM" id="SignalP"/>
    </source>
</evidence>
<proteinExistence type="predicted"/>
<feature type="chain" id="PRO_5020452383" evidence="2">
    <location>
        <begin position="32"/>
        <end position="237"/>
    </location>
</feature>
<dbReference type="Proteomes" id="UP000295783">
    <property type="component" value="Unassembled WGS sequence"/>
</dbReference>
<dbReference type="SUPFAM" id="SSF81901">
    <property type="entry name" value="HCP-like"/>
    <property type="match status" value="1"/>
</dbReference>
<keyword evidence="2" id="KW-0732">Signal</keyword>
<dbReference type="InterPro" id="IPR011990">
    <property type="entry name" value="TPR-like_helical_dom_sf"/>
</dbReference>
<protein>
    <submittedName>
        <fullName evidence="3">Sel1 repeat-containing protein</fullName>
    </submittedName>
</protein>
<dbReference type="EMBL" id="SNYW01000012">
    <property type="protein sequence ID" value="TDQ78862.1"/>
    <property type="molecule type" value="Genomic_DNA"/>
</dbReference>
<dbReference type="Gene3D" id="1.25.40.10">
    <property type="entry name" value="Tetratricopeptide repeat domain"/>
    <property type="match status" value="1"/>
</dbReference>
<reference evidence="3 4" key="1">
    <citation type="submission" date="2019-03" db="EMBL/GenBank/DDBJ databases">
        <title>Genomic Encyclopedia of Type Strains, Phase III (KMG-III): the genomes of soil and plant-associated and newly described type strains.</title>
        <authorList>
            <person name="Whitman W."/>
        </authorList>
    </citation>
    <scope>NUCLEOTIDE SEQUENCE [LARGE SCALE GENOMIC DNA]</scope>
    <source>
        <strain evidence="3 4">CGMCC 1.7660</strain>
    </source>
</reference>
<dbReference type="RefSeq" id="WP_166645237.1">
    <property type="nucleotide sequence ID" value="NZ_SNYW01000012.1"/>
</dbReference>
<sequence>MKRFFPTRQPLVRLATLSVLAILALGGPASAQDQEVLADPTAQPPGPPRELILSDAAIDRRACKRDVVVDDVPLKWDPLEKGVDAAWEAYTAGDFAKSVPLFKKLADIGHPVAQRLMGVVYYFGQGVPVDFRMSLFYFESAANQGCFSAYAPTAQLYDRGEGALPDPGRAYAWYNIAVAHLPQSKERTDMIDLREAVAAQLTPAQLEAAQKRSLAFKPKPVAPPDIGDLPEDFFKQP</sequence>
<dbReference type="Pfam" id="PF08238">
    <property type="entry name" value="Sel1"/>
    <property type="match status" value="2"/>
</dbReference>
<evidence type="ECO:0000313" key="4">
    <source>
        <dbReference type="Proteomes" id="UP000295783"/>
    </source>
</evidence>
<dbReference type="AlphaFoldDB" id="A0A4R6WQP1"/>
<organism evidence="3 4">
    <name type="scientific">Dongia mobilis</name>
    <dbReference type="NCBI Taxonomy" id="578943"/>
    <lineage>
        <taxon>Bacteria</taxon>
        <taxon>Pseudomonadati</taxon>
        <taxon>Pseudomonadota</taxon>
        <taxon>Alphaproteobacteria</taxon>
        <taxon>Rhodospirillales</taxon>
        <taxon>Dongiaceae</taxon>
        <taxon>Dongia</taxon>
    </lineage>
</organism>
<feature type="region of interest" description="Disordered" evidence="1">
    <location>
        <begin position="215"/>
        <end position="237"/>
    </location>
</feature>